<proteinExistence type="predicted"/>
<dbReference type="Proteomes" id="UP001642360">
    <property type="component" value="Unassembled WGS sequence"/>
</dbReference>
<dbReference type="AlphaFoldDB" id="A0ABC8TCJ3"/>
<feature type="non-terminal residue" evidence="1">
    <location>
        <position position="1"/>
    </location>
</feature>
<keyword evidence="2" id="KW-1185">Reference proteome</keyword>
<organism evidence="1 2">
    <name type="scientific">Ilex paraguariensis</name>
    <name type="common">yerba mate</name>
    <dbReference type="NCBI Taxonomy" id="185542"/>
    <lineage>
        <taxon>Eukaryota</taxon>
        <taxon>Viridiplantae</taxon>
        <taxon>Streptophyta</taxon>
        <taxon>Embryophyta</taxon>
        <taxon>Tracheophyta</taxon>
        <taxon>Spermatophyta</taxon>
        <taxon>Magnoliopsida</taxon>
        <taxon>eudicotyledons</taxon>
        <taxon>Gunneridae</taxon>
        <taxon>Pentapetalae</taxon>
        <taxon>asterids</taxon>
        <taxon>campanulids</taxon>
        <taxon>Aquifoliales</taxon>
        <taxon>Aquifoliaceae</taxon>
        <taxon>Ilex</taxon>
    </lineage>
</organism>
<sequence length="114" mass="13330">LTMYKLSGVVPLPDSSKRALTWTFWLFRANHHRLFKDRVYLLLLQKHATILRHPMSNKSPYYFSPVPPLPPVAHVKFPESVVLECLPLILLLFFLPAMPRLPLDCFLLYQQDQS</sequence>
<evidence type="ECO:0000313" key="2">
    <source>
        <dbReference type="Proteomes" id="UP001642360"/>
    </source>
</evidence>
<accession>A0ABC8TCJ3</accession>
<gene>
    <name evidence="1" type="ORF">ILEXP_LOCUS36404</name>
</gene>
<comment type="caution">
    <text evidence="1">The sequence shown here is derived from an EMBL/GenBank/DDBJ whole genome shotgun (WGS) entry which is preliminary data.</text>
</comment>
<protein>
    <submittedName>
        <fullName evidence="1">Uncharacterized protein</fullName>
    </submittedName>
</protein>
<dbReference type="EMBL" id="CAUOFW020004758">
    <property type="protein sequence ID" value="CAK9167147.1"/>
    <property type="molecule type" value="Genomic_DNA"/>
</dbReference>
<name>A0ABC8TCJ3_9AQUA</name>
<evidence type="ECO:0000313" key="1">
    <source>
        <dbReference type="EMBL" id="CAK9167147.1"/>
    </source>
</evidence>
<reference evidence="1 2" key="1">
    <citation type="submission" date="2024-02" db="EMBL/GenBank/DDBJ databases">
        <authorList>
            <person name="Vignale AGUSTIN F."/>
            <person name="Sosa J E."/>
            <person name="Modenutti C."/>
        </authorList>
    </citation>
    <scope>NUCLEOTIDE SEQUENCE [LARGE SCALE GENOMIC DNA]</scope>
</reference>